<dbReference type="AlphaFoldDB" id="A0A090IE17"/>
<dbReference type="GeneID" id="28543557"/>
<dbReference type="OrthoDB" id="5293066at2"/>
<dbReference type="InterPro" id="IPR036388">
    <property type="entry name" value="WH-like_DNA-bd_sf"/>
</dbReference>
<keyword evidence="3" id="KW-0238">DNA-binding</keyword>
<dbReference type="Pfam" id="PF00126">
    <property type="entry name" value="HTH_1"/>
    <property type="match status" value="1"/>
</dbReference>
<evidence type="ECO:0000313" key="7">
    <source>
        <dbReference type="Proteomes" id="UP000032427"/>
    </source>
</evidence>
<dbReference type="GO" id="GO:0003700">
    <property type="term" value="F:DNA-binding transcription factor activity"/>
    <property type="evidence" value="ECO:0007669"/>
    <property type="project" value="InterPro"/>
</dbReference>
<name>A0A090IE17_9GAMM</name>
<evidence type="ECO:0000256" key="1">
    <source>
        <dbReference type="ARBA" id="ARBA00009437"/>
    </source>
</evidence>
<dbReference type="PATRIC" id="fig|80852.17.peg.4110"/>
<evidence type="ECO:0000313" key="6">
    <source>
        <dbReference type="EMBL" id="CED57914.1"/>
    </source>
</evidence>
<keyword evidence="7" id="KW-1185">Reference proteome</keyword>
<dbReference type="SUPFAM" id="SSF53850">
    <property type="entry name" value="Periplasmic binding protein-like II"/>
    <property type="match status" value="1"/>
</dbReference>
<gene>
    <name evidence="6" type="ORF">AWOD_II_1301</name>
</gene>
<evidence type="ECO:0000256" key="3">
    <source>
        <dbReference type="ARBA" id="ARBA00023125"/>
    </source>
</evidence>
<keyword evidence="2" id="KW-0805">Transcription regulation</keyword>
<dbReference type="NCBIfam" id="NF008294">
    <property type="entry name" value="PRK11074.1"/>
    <property type="match status" value="1"/>
</dbReference>
<proteinExistence type="inferred from homology"/>
<dbReference type="PROSITE" id="PS50931">
    <property type="entry name" value="HTH_LYSR"/>
    <property type="match status" value="1"/>
</dbReference>
<organism evidence="6 7">
    <name type="scientific">Aliivibrio wodanis</name>
    <dbReference type="NCBI Taxonomy" id="80852"/>
    <lineage>
        <taxon>Bacteria</taxon>
        <taxon>Pseudomonadati</taxon>
        <taxon>Pseudomonadota</taxon>
        <taxon>Gammaproteobacteria</taxon>
        <taxon>Vibrionales</taxon>
        <taxon>Vibrionaceae</taxon>
        <taxon>Aliivibrio</taxon>
    </lineage>
</organism>
<protein>
    <submittedName>
        <fullName evidence="6">HTH-type transcriptional regulator, LysR-family</fullName>
    </submittedName>
</protein>
<reference evidence="7" key="1">
    <citation type="submission" date="2014-09" db="EMBL/GenBank/DDBJ databases">
        <authorList>
            <person name="Hjerde E."/>
        </authorList>
    </citation>
    <scope>NUCLEOTIDE SEQUENCE [LARGE SCALE GENOMIC DNA]</scope>
    <source>
        <strain evidence="7">06/09/139</strain>
    </source>
</reference>
<dbReference type="SUPFAM" id="SSF46785">
    <property type="entry name" value="Winged helix' DNA-binding domain"/>
    <property type="match status" value="1"/>
</dbReference>
<dbReference type="InterPro" id="IPR005119">
    <property type="entry name" value="LysR_subst-bd"/>
</dbReference>
<dbReference type="Proteomes" id="UP000032427">
    <property type="component" value="Chromosome 2"/>
</dbReference>
<dbReference type="GO" id="GO:0000976">
    <property type="term" value="F:transcription cis-regulatory region binding"/>
    <property type="evidence" value="ECO:0007669"/>
    <property type="project" value="TreeGrafter"/>
</dbReference>
<dbReference type="InterPro" id="IPR000847">
    <property type="entry name" value="LysR_HTH_N"/>
</dbReference>
<comment type="similarity">
    <text evidence="1">Belongs to the LysR transcriptional regulatory family.</text>
</comment>
<dbReference type="KEGG" id="awd:AWOD_II_1301"/>
<sequence length="302" mass="34289">MFSYNELIAIESVARLGSFSHAADELHKVPSAISYTIKSVEERLNVTLFTRLHRKVELTAAGSYFVEQTRKLLKEMEDIRFNTQRVANGWQQSVSVALDNVVRENGVNQLVRDFYATFPDIELQLTMEVFNGVWDALMTGRADIGIGATATIPIGGDFSYRPMGELAWEFVVGLNHPLAMYDGEIPHHELIKYPVICLEDTSQILPKRSTWQLDNQRRLIVPNWHSAEQCFIDGLGVGVMPSHRAKRLLATEQVISKKIENHIEASPCCLAWNNKNQSVAIQWLLDYLGDTEKLNSEWLKET</sequence>
<feature type="domain" description="HTH lysR-type" evidence="5">
    <location>
        <begin position="2"/>
        <end position="59"/>
    </location>
</feature>
<evidence type="ECO:0000256" key="4">
    <source>
        <dbReference type="ARBA" id="ARBA00023163"/>
    </source>
</evidence>
<dbReference type="HOGENOM" id="CLU_039613_35_1_6"/>
<keyword evidence="4" id="KW-0804">Transcription</keyword>
<dbReference type="FunFam" id="1.10.10.10:FF:000001">
    <property type="entry name" value="LysR family transcriptional regulator"/>
    <property type="match status" value="1"/>
</dbReference>
<dbReference type="EMBL" id="LN554847">
    <property type="protein sequence ID" value="CED57914.1"/>
    <property type="molecule type" value="Genomic_DNA"/>
</dbReference>
<accession>A0A090IE17</accession>
<dbReference type="InterPro" id="IPR036390">
    <property type="entry name" value="WH_DNA-bd_sf"/>
</dbReference>
<evidence type="ECO:0000256" key="2">
    <source>
        <dbReference type="ARBA" id="ARBA00023015"/>
    </source>
</evidence>
<dbReference type="Gene3D" id="1.10.10.10">
    <property type="entry name" value="Winged helix-like DNA-binding domain superfamily/Winged helix DNA-binding domain"/>
    <property type="match status" value="1"/>
</dbReference>
<dbReference type="PANTHER" id="PTHR30126:SF18">
    <property type="entry name" value="LYSR FAMILY TRANSCRIPTIONAL REGULATOR"/>
    <property type="match status" value="1"/>
</dbReference>
<dbReference type="STRING" id="80852.AWOD_II_1301"/>
<dbReference type="Gene3D" id="3.40.190.290">
    <property type="match status" value="1"/>
</dbReference>
<dbReference type="Pfam" id="PF03466">
    <property type="entry name" value="LysR_substrate"/>
    <property type="match status" value="1"/>
</dbReference>
<evidence type="ECO:0000259" key="5">
    <source>
        <dbReference type="PROSITE" id="PS50931"/>
    </source>
</evidence>
<dbReference type="PANTHER" id="PTHR30126">
    <property type="entry name" value="HTH-TYPE TRANSCRIPTIONAL REGULATOR"/>
    <property type="match status" value="1"/>
</dbReference>